<dbReference type="RefSeq" id="WP_117142104.1">
    <property type="nucleotide sequence ID" value="NZ_CAKXKJ010000002.1"/>
</dbReference>
<proteinExistence type="predicted"/>
<dbReference type="OrthoDB" id="9766061at2"/>
<comment type="caution">
    <text evidence="2">The sequence shown here is derived from an EMBL/GenBank/DDBJ whole genome shotgun (WGS) entry which is preliminary data.</text>
</comment>
<evidence type="ECO:0000313" key="2">
    <source>
        <dbReference type="EMBL" id="RFT06720.1"/>
    </source>
</evidence>
<dbReference type="AlphaFoldDB" id="A0A3E2B3V9"/>
<evidence type="ECO:0000313" key="3">
    <source>
        <dbReference type="Proteomes" id="UP000260649"/>
    </source>
</evidence>
<dbReference type="EMBL" id="QQRQ01000007">
    <property type="protein sequence ID" value="RFT06720.1"/>
    <property type="molecule type" value="Genomic_DNA"/>
</dbReference>
<sequence>MPPSKHAVLSASGAHRWLHCNPSARLELEFADRETEAAAEGTAAHALAEHKLKKALKLRSRKPVSPYDCDEMDAYTDGYVEFVLEQLEEAKALCADPLVLIEQRLDFSCYVPDGFGTGDCLIVADKLLHIIDFKYGQGVLVDAEENPQMMLYALGALRQFDHLYDITQVDMSIYQPRRENVSTWTISVEQLMEWVEHTLKTKAEMAYQGEGDYVPGPWCTFCKAAVKCRARAEAKLQLAKYEFAMPPLLTDAEIEDILSRLPGLTKWAGEIEAYAQDAAIHHGKVWHGFKLVESRTNRKYTDEEAVIRAANAAGYHDIFKKTLIPITEMEKLMGKKAFAEVLGSLVEKPKGRPTLVPVSDRRPAISTMDAAQEFTEITEV</sequence>
<evidence type="ECO:0000256" key="1">
    <source>
        <dbReference type="ARBA" id="ARBA00022801"/>
    </source>
</evidence>
<accession>A0A3E2B3V9</accession>
<organism evidence="2 3">
    <name type="scientific">Evtepia gabavorous</name>
    <dbReference type="NCBI Taxonomy" id="2211183"/>
    <lineage>
        <taxon>Bacteria</taxon>
        <taxon>Bacillati</taxon>
        <taxon>Bacillota</taxon>
        <taxon>Clostridia</taxon>
        <taxon>Eubacteriales</taxon>
        <taxon>Evtepia</taxon>
    </lineage>
</organism>
<gene>
    <name evidence="2" type="ORF">DV520_05825</name>
</gene>
<name>A0A3E2B3V9_9FIRM</name>
<keyword evidence="3" id="KW-1185">Reference proteome</keyword>
<dbReference type="GeneID" id="97995252"/>
<dbReference type="InterPro" id="IPR011604">
    <property type="entry name" value="PDDEXK-like_dom_sf"/>
</dbReference>
<dbReference type="Proteomes" id="UP000260649">
    <property type="component" value="Unassembled WGS sequence"/>
</dbReference>
<reference evidence="2 3" key="1">
    <citation type="submission" date="2018-07" db="EMBL/GenBank/DDBJ databases">
        <title>GABA Modulating Bacteria of the Human Gut Microbiota.</title>
        <authorList>
            <person name="Strandwitz P."/>
            <person name="Kim K.H."/>
            <person name="Terekhova D."/>
            <person name="Liu J.K."/>
            <person name="Sharma A."/>
            <person name="Levering J."/>
            <person name="Mcdonald D."/>
            <person name="Dietrich D."/>
            <person name="Ramadhar T.R."/>
            <person name="Lekbua A."/>
            <person name="Mroue N."/>
            <person name="Liston C."/>
            <person name="Stewart E.J."/>
            <person name="Dubin M.J."/>
            <person name="Zengler K."/>
            <person name="Knight R."/>
            <person name="Gilbert J.A."/>
            <person name="Clardy J."/>
            <person name="Lewis K."/>
        </authorList>
    </citation>
    <scope>NUCLEOTIDE SEQUENCE [LARGE SCALE GENOMIC DNA]</scope>
    <source>
        <strain evidence="2 3">KLE1738</strain>
    </source>
</reference>
<protein>
    <submittedName>
        <fullName evidence="2">DUF2800 domain-containing protein</fullName>
    </submittedName>
</protein>
<dbReference type="InterPro" id="IPR021229">
    <property type="entry name" value="DUF2800"/>
</dbReference>
<keyword evidence="1" id="KW-0378">Hydrolase</keyword>
<dbReference type="Pfam" id="PF10926">
    <property type="entry name" value="DUF2800"/>
    <property type="match status" value="1"/>
</dbReference>
<dbReference type="GO" id="GO:0016787">
    <property type="term" value="F:hydrolase activity"/>
    <property type="evidence" value="ECO:0007669"/>
    <property type="project" value="UniProtKB-KW"/>
</dbReference>
<dbReference type="Gene3D" id="3.90.320.10">
    <property type="match status" value="1"/>
</dbReference>